<organism evidence="3 4">
    <name type="scientific">Brassica napus</name>
    <name type="common">Rape</name>
    <dbReference type="NCBI Taxonomy" id="3708"/>
    <lineage>
        <taxon>Eukaryota</taxon>
        <taxon>Viridiplantae</taxon>
        <taxon>Streptophyta</taxon>
        <taxon>Embryophyta</taxon>
        <taxon>Tracheophyta</taxon>
        <taxon>Spermatophyta</taxon>
        <taxon>Magnoliopsida</taxon>
        <taxon>eudicotyledons</taxon>
        <taxon>Gunneridae</taxon>
        <taxon>Pentapetalae</taxon>
        <taxon>rosids</taxon>
        <taxon>malvids</taxon>
        <taxon>Brassicales</taxon>
        <taxon>Brassicaceae</taxon>
        <taxon>Brassiceae</taxon>
        <taxon>Brassica</taxon>
    </lineage>
</organism>
<sequence>MEVFHFLEGSMVQGPSPGFFLPSASKMGTELGPDFSSIGIRVRSNRLRVVSAESMDSSDSSLDLTAVAKNPKALVTRNTSPAEGSKYPPIGPPSVIGAEEMKKYNLPDDVVIRAPEPGEVVSDFGVDEVPVYEGYFASGFRDHVPSLIAKISETLGISAAQLNLGDFYGAEWRYYLRPRSKEPPVREVPKKERKKLMAFEGNWTENFAFSHLPGFSATWQLEDLPRVDYSSGRDTIEQVTKLPLECRQVSFLVSEAALKRCSIWGKISGSKVDEALAEYKKALEVMSTKKTAPKRAISTEDDKVQFIGSNKRRAGAAAAPSSSKKKSKVSGSSPKDSPSAPYNWATVLNNLNTKVFHSTPLLLASEEDSSTAIQSLQGDLLEVASQLYHLGERMESAVSTKVEMDNLTSQLHKEKDAVLAKDREIKELTLKVKNQEEAGELAAAENASLRSQLKEWEEELIDLKDTAATFDVDKTMAVNGAKIVARWELMREWLSVQTDPWDPATTQELYKMVKITEAELLGLPPRSFEHEPKVPGGAEKKTPEPSADDPPPN</sequence>
<feature type="compositionally biased region" description="Low complexity" evidence="2">
    <location>
        <begin position="329"/>
        <end position="341"/>
    </location>
</feature>
<name>A0ABQ8C168_BRANA</name>
<evidence type="ECO:0000256" key="1">
    <source>
        <dbReference type="SAM" id="Coils"/>
    </source>
</evidence>
<keyword evidence="1" id="KW-0175">Coiled coil</keyword>
<dbReference type="EMBL" id="JAGKQM010000009">
    <property type="protein sequence ID" value="KAH0910811.1"/>
    <property type="molecule type" value="Genomic_DNA"/>
</dbReference>
<feature type="compositionally biased region" description="Basic and acidic residues" evidence="2">
    <location>
        <begin position="527"/>
        <end position="543"/>
    </location>
</feature>
<evidence type="ECO:0000313" key="3">
    <source>
        <dbReference type="EMBL" id="KAH0910811.1"/>
    </source>
</evidence>
<dbReference type="PANTHER" id="PTHR31099:SF49">
    <property type="entry name" value="MYOSIN HEAVY CHAIN-LIKE PROTEIN"/>
    <property type="match status" value="1"/>
</dbReference>
<evidence type="ECO:0000313" key="4">
    <source>
        <dbReference type="Proteomes" id="UP000824890"/>
    </source>
</evidence>
<feature type="region of interest" description="Disordered" evidence="2">
    <location>
        <begin position="310"/>
        <end position="342"/>
    </location>
</feature>
<protein>
    <submittedName>
        <fullName evidence="3">Uncharacterized protein</fullName>
    </submittedName>
</protein>
<feature type="region of interest" description="Disordered" evidence="2">
    <location>
        <begin position="522"/>
        <end position="553"/>
    </location>
</feature>
<evidence type="ECO:0000256" key="2">
    <source>
        <dbReference type="SAM" id="MobiDB-lite"/>
    </source>
</evidence>
<proteinExistence type="predicted"/>
<gene>
    <name evidence="3" type="ORF">HID58_034132</name>
</gene>
<keyword evidence="4" id="KW-1185">Reference proteome</keyword>
<dbReference type="PANTHER" id="PTHR31099">
    <property type="entry name" value="OS06G0165300 PROTEIN"/>
    <property type="match status" value="1"/>
</dbReference>
<accession>A0ABQ8C168</accession>
<comment type="caution">
    <text evidence="3">The sequence shown here is derived from an EMBL/GenBank/DDBJ whole genome shotgun (WGS) entry which is preliminary data.</text>
</comment>
<dbReference type="Proteomes" id="UP000824890">
    <property type="component" value="Unassembled WGS sequence"/>
</dbReference>
<feature type="coiled-coil region" evidence="1">
    <location>
        <begin position="418"/>
        <end position="466"/>
    </location>
</feature>
<reference evidence="3 4" key="1">
    <citation type="submission" date="2021-05" db="EMBL/GenBank/DDBJ databases">
        <title>Genome Assembly of Synthetic Allotetraploid Brassica napus Reveals Homoeologous Exchanges between Subgenomes.</title>
        <authorList>
            <person name="Davis J.T."/>
        </authorList>
    </citation>
    <scope>NUCLEOTIDE SEQUENCE [LARGE SCALE GENOMIC DNA]</scope>
    <source>
        <strain evidence="4">cv. Da-Ae</strain>
        <tissue evidence="3">Seedling</tissue>
    </source>
</reference>